<dbReference type="InterPro" id="IPR050671">
    <property type="entry name" value="CD300_family_receptors"/>
</dbReference>
<dbReference type="PANTHER" id="PTHR11860">
    <property type="entry name" value="POLYMERIC-IMMUNOGLOBULIN RECEPTOR"/>
    <property type="match status" value="1"/>
</dbReference>
<dbReference type="OMA" id="QQSACHT"/>
<keyword evidence="4" id="KW-1133">Transmembrane helix</keyword>
<dbReference type="InterPro" id="IPR003599">
    <property type="entry name" value="Ig_sub"/>
</dbReference>
<dbReference type="CDD" id="cd05716">
    <property type="entry name" value="IgV_pIgR_like"/>
    <property type="match status" value="1"/>
</dbReference>
<feature type="chain" id="PRO_5017482533" description="Immunoglobulin domain-containing protein" evidence="5">
    <location>
        <begin position="23"/>
        <end position="372"/>
    </location>
</feature>
<feature type="transmembrane region" description="Helical" evidence="4">
    <location>
        <begin position="269"/>
        <end position="291"/>
    </location>
</feature>
<dbReference type="InterPro" id="IPR013106">
    <property type="entry name" value="Ig_V-set"/>
</dbReference>
<evidence type="ECO:0000256" key="1">
    <source>
        <dbReference type="ARBA" id="ARBA00004370"/>
    </source>
</evidence>
<protein>
    <recommendedName>
        <fullName evidence="6">Immunoglobulin domain-containing protein</fullName>
    </recommendedName>
</protein>
<dbReference type="PROSITE" id="PS51257">
    <property type="entry name" value="PROKAR_LIPOPROTEIN"/>
    <property type="match status" value="1"/>
</dbReference>
<dbReference type="Pfam" id="PF07686">
    <property type="entry name" value="V-set"/>
    <property type="match status" value="2"/>
</dbReference>
<comment type="subcellular location">
    <subcellularLocation>
        <location evidence="1">Membrane</location>
    </subcellularLocation>
</comment>
<keyword evidence="2 4" id="KW-0812">Transmembrane</keyword>
<evidence type="ECO:0000313" key="8">
    <source>
        <dbReference type="Proteomes" id="UP000261420"/>
    </source>
</evidence>
<keyword evidence="5" id="KW-0732">Signal</keyword>
<dbReference type="Ensembl" id="ENSSDUT00000004548.1">
    <property type="protein sequence ID" value="ENSSDUP00000004453.1"/>
    <property type="gene ID" value="ENSSDUG00000003332.1"/>
</dbReference>
<evidence type="ECO:0000256" key="2">
    <source>
        <dbReference type="ARBA" id="ARBA00022692"/>
    </source>
</evidence>
<dbReference type="GO" id="GO:0004888">
    <property type="term" value="F:transmembrane signaling receptor activity"/>
    <property type="evidence" value="ECO:0007669"/>
    <property type="project" value="TreeGrafter"/>
</dbReference>
<reference evidence="7" key="2">
    <citation type="submission" date="2025-09" db="UniProtKB">
        <authorList>
            <consortium name="Ensembl"/>
        </authorList>
    </citation>
    <scope>IDENTIFICATION</scope>
</reference>
<sequence length="372" mass="41157">MKPRDLQNLLLILCIALSCVSGAAPVIHVSGYEGRDVNVSCPYGEGYESYEKYLCRNDCSNSDVLIMTTQANKNKYSISDDKNKRVLTTTISDLSSVDAGKYWCGVTRSGKDYYPAEVRLDVVPDSCCDQFTEVHSHEEGSVSIPCPYDSKYQNNLKYICRGRQPSICLQQAVVTSNRKLNGKFTLTGDEESGKFTVNITSLTQMDSGWFLCGVERNNGLDVFSAVKLEVKVSPQTTSTAISIITTEPVTSQSTYISTNPVEDVTPINMVVYIVPAVLLIVILTFSVVIVYKCKAKGPDVSMNRNIPEMAEAEEMRGVDNIYENPEDVCGSKQQSACHTDDKAAEDQTSVYQSLSVTEDIYSVCQYNSEYRT</sequence>
<dbReference type="InterPro" id="IPR013783">
    <property type="entry name" value="Ig-like_fold"/>
</dbReference>
<evidence type="ECO:0000256" key="3">
    <source>
        <dbReference type="ARBA" id="ARBA00023136"/>
    </source>
</evidence>
<dbReference type="AlphaFoldDB" id="A0A3B4TEF7"/>
<evidence type="ECO:0000256" key="5">
    <source>
        <dbReference type="SAM" id="SignalP"/>
    </source>
</evidence>
<dbReference type="Gene3D" id="2.60.40.10">
    <property type="entry name" value="Immunoglobulins"/>
    <property type="match status" value="2"/>
</dbReference>
<evidence type="ECO:0000313" key="7">
    <source>
        <dbReference type="Ensembl" id="ENSSDUP00000004453.1"/>
    </source>
</evidence>
<dbReference type="Proteomes" id="UP000261420">
    <property type="component" value="Unplaced"/>
</dbReference>
<feature type="domain" description="Immunoglobulin" evidence="6">
    <location>
        <begin position="26"/>
        <end position="123"/>
    </location>
</feature>
<proteinExistence type="predicted"/>
<organism evidence="7 8">
    <name type="scientific">Seriola dumerili</name>
    <name type="common">Greater amberjack</name>
    <name type="synonym">Caranx dumerili</name>
    <dbReference type="NCBI Taxonomy" id="41447"/>
    <lineage>
        <taxon>Eukaryota</taxon>
        <taxon>Metazoa</taxon>
        <taxon>Chordata</taxon>
        <taxon>Craniata</taxon>
        <taxon>Vertebrata</taxon>
        <taxon>Euteleostomi</taxon>
        <taxon>Actinopterygii</taxon>
        <taxon>Neopterygii</taxon>
        <taxon>Teleostei</taxon>
        <taxon>Neoteleostei</taxon>
        <taxon>Acanthomorphata</taxon>
        <taxon>Carangaria</taxon>
        <taxon>Carangiformes</taxon>
        <taxon>Carangidae</taxon>
        <taxon>Seriola</taxon>
    </lineage>
</organism>
<keyword evidence="3 4" id="KW-0472">Membrane</keyword>
<dbReference type="GO" id="GO:0005886">
    <property type="term" value="C:plasma membrane"/>
    <property type="evidence" value="ECO:0007669"/>
    <property type="project" value="TreeGrafter"/>
</dbReference>
<evidence type="ECO:0000259" key="6">
    <source>
        <dbReference type="SMART" id="SM00409"/>
    </source>
</evidence>
<dbReference type="STRING" id="41447.ENSSDUP00000004453"/>
<accession>A0A3B4TEF7</accession>
<dbReference type="SUPFAM" id="SSF48726">
    <property type="entry name" value="Immunoglobulin"/>
    <property type="match status" value="2"/>
</dbReference>
<evidence type="ECO:0000256" key="4">
    <source>
        <dbReference type="SAM" id="Phobius"/>
    </source>
</evidence>
<dbReference type="SMART" id="SM00409">
    <property type="entry name" value="IG"/>
    <property type="match status" value="2"/>
</dbReference>
<name>A0A3B4TEF7_SERDU</name>
<feature type="signal peptide" evidence="5">
    <location>
        <begin position="1"/>
        <end position="22"/>
    </location>
</feature>
<reference evidence="7" key="1">
    <citation type="submission" date="2025-08" db="UniProtKB">
        <authorList>
            <consortium name="Ensembl"/>
        </authorList>
    </citation>
    <scope>IDENTIFICATION</scope>
</reference>
<dbReference type="InterPro" id="IPR036179">
    <property type="entry name" value="Ig-like_dom_sf"/>
</dbReference>
<keyword evidence="8" id="KW-1185">Reference proteome</keyword>
<feature type="domain" description="Immunoglobulin" evidence="6">
    <location>
        <begin position="131"/>
        <end position="231"/>
    </location>
</feature>
<dbReference type="PANTHER" id="PTHR11860:SF87">
    <property type="entry name" value="CMRF35-LIKE MOLECULE 8"/>
    <property type="match status" value="1"/>
</dbReference>
<dbReference type="GeneTree" id="ENSGT00950000182977"/>